<keyword evidence="5" id="KW-0472">Membrane</keyword>
<dbReference type="Pfam" id="PF13639">
    <property type="entry name" value="zf-RING_2"/>
    <property type="match status" value="1"/>
</dbReference>
<evidence type="ECO:0000256" key="2">
    <source>
        <dbReference type="ARBA" id="ARBA00022771"/>
    </source>
</evidence>
<evidence type="ECO:0000256" key="1">
    <source>
        <dbReference type="ARBA" id="ARBA00022723"/>
    </source>
</evidence>
<reference evidence="7" key="1">
    <citation type="submission" date="2020-07" db="EMBL/GenBank/DDBJ databases">
        <title>Genome sequence and genetic diversity analysis of an under-domesticated orphan crop, white fonio (Digitaria exilis).</title>
        <authorList>
            <person name="Bennetzen J.L."/>
            <person name="Chen S."/>
            <person name="Ma X."/>
            <person name="Wang X."/>
            <person name="Yssel A.E.J."/>
            <person name="Chaluvadi S.R."/>
            <person name="Johnson M."/>
            <person name="Gangashetty P."/>
            <person name="Hamidou F."/>
            <person name="Sanogo M.D."/>
            <person name="Zwaenepoel A."/>
            <person name="Wallace J."/>
            <person name="Van De Peer Y."/>
            <person name="Van Deynze A."/>
        </authorList>
    </citation>
    <scope>NUCLEOTIDE SEQUENCE</scope>
    <source>
        <tissue evidence="7">Leaves</tissue>
    </source>
</reference>
<keyword evidence="5" id="KW-1133">Transmembrane helix</keyword>
<dbReference type="PANTHER" id="PTHR45798:SF97">
    <property type="entry name" value="ALCOHOL-SENSITIVE RING FINGER PROTEIN 1"/>
    <property type="match status" value="1"/>
</dbReference>
<feature type="transmembrane region" description="Helical" evidence="5">
    <location>
        <begin position="6"/>
        <end position="28"/>
    </location>
</feature>
<keyword evidence="8" id="KW-1185">Reference proteome</keyword>
<dbReference type="GO" id="GO:0008270">
    <property type="term" value="F:zinc ion binding"/>
    <property type="evidence" value="ECO:0007669"/>
    <property type="project" value="UniProtKB-KW"/>
</dbReference>
<evidence type="ECO:0000259" key="6">
    <source>
        <dbReference type="PROSITE" id="PS50089"/>
    </source>
</evidence>
<evidence type="ECO:0000256" key="4">
    <source>
        <dbReference type="PROSITE-ProRule" id="PRU00175"/>
    </source>
</evidence>
<keyword evidence="1" id="KW-0479">Metal-binding</keyword>
<feature type="domain" description="RING-type" evidence="6">
    <location>
        <begin position="82"/>
        <end position="128"/>
    </location>
</feature>
<sequence length="164" mass="17034">MTPDTAFALEIAVVAVLAALIVAIVVVASSGACDDREAAAAVHDVESALGADTLLTYDQAKAAFLMKSTTKASSSAPPPSCCAICLSEYGSGGGDERVRVVPACGHFFHAECGIDWWLRTRGTCPYCRAELRPLPRPPMPGCSPMPPRAGGAPQVGRQTVVGEF</sequence>
<dbReference type="SMART" id="SM00184">
    <property type="entry name" value="RING"/>
    <property type="match status" value="1"/>
</dbReference>
<dbReference type="PANTHER" id="PTHR45798">
    <property type="entry name" value="RING-H2 FINGER PROTEIN ATL61-RELATED-RELATED"/>
    <property type="match status" value="1"/>
</dbReference>
<name>A0A835B292_9POAL</name>
<keyword evidence="3" id="KW-0862">Zinc</keyword>
<evidence type="ECO:0000256" key="3">
    <source>
        <dbReference type="ARBA" id="ARBA00022833"/>
    </source>
</evidence>
<dbReference type="OrthoDB" id="8062037at2759"/>
<dbReference type="InterPro" id="IPR001841">
    <property type="entry name" value="Znf_RING"/>
</dbReference>
<accession>A0A835B292</accession>
<dbReference type="Proteomes" id="UP000636709">
    <property type="component" value="Unassembled WGS sequence"/>
</dbReference>
<evidence type="ECO:0000313" key="8">
    <source>
        <dbReference type="Proteomes" id="UP000636709"/>
    </source>
</evidence>
<gene>
    <name evidence="7" type="ORF">HU200_044218</name>
</gene>
<dbReference type="InterPro" id="IPR013083">
    <property type="entry name" value="Znf_RING/FYVE/PHD"/>
</dbReference>
<dbReference type="EMBL" id="JACEFO010002095">
    <property type="protein sequence ID" value="KAF8684795.1"/>
    <property type="molecule type" value="Genomic_DNA"/>
</dbReference>
<organism evidence="7 8">
    <name type="scientific">Digitaria exilis</name>
    <dbReference type="NCBI Taxonomy" id="1010633"/>
    <lineage>
        <taxon>Eukaryota</taxon>
        <taxon>Viridiplantae</taxon>
        <taxon>Streptophyta</taxon>
        <taxon>Embryophyta</taxon>
        <taxon>Tracheophyta</taxon>
        <taxon>Spermatophyta</taxon>
        <taxon>Magnoliopsida</taxon>
        <taxon>Liliopsida</taxon>
        <taxon>Poales</taxon>
        <taxon>Poaceae</taxon>
        <taxon>PACMAD clade</taxon>
        <taxon>Panicoideae</taxon>
        <taxon>Panicodae</taxon>
        <taxon>Paniceae</taxon>
        <taxon>Anthephorinae</taxon>
        <taxon>Digitaria</taxon>
    </lineage>
</organism>
<dbReference type="PROSITE" id="PS50089">
    <property type="entry name" value="ZF_RING_2"/>
    <property type="match status" value="1"/>
</dbReference>
<evidence type="ECO:0000256" key="5">
    <source>
        <dbReference type="SAM" id="Phobius"/>
    </source>
</evidence>
<keyword evidence="2 4" id="KW-0863">Zinc-finger</keyword>
<protein>
    <recommendedName>
        <fullName evidence="6">RING-type domain-containing protein</fullName>
    </recommendedName>
</protein>
<keyword evidence="5" id="KW-0812">Transmembrane</keyword>
<comment type="caution">
    <text evidence="7">The sequence shown here is derived from an EMBL/GenBank/DDBJ whole genome shotgun (WGS) entry which is preliminary data.</text>
</comment>
<proteinExistence type="predicted"/>
<evidence type="ECO:0000313" key="7">
    <source>
        <dbReference type="EMBL" id="KAF8684795.1"/>
    </source>
</evidence>
<dbReference type="Gene3D" id="3.30.40.10">
    <property type="entry name" value="Zinc/RING finger domain, C3HC4 (zinc finger)"/>
    <property type="match status" value="1"/>
</dbReference>
<dbReference type="SUPFAM" id="SSF57850">
    <property type="entry name" value="RING/U-box"/>
    <property type="match status" value="1"/>
</dbReference>
<dbReference type="InterPro" id="IPR052788">
    <property type="entry name" value="RING-type_E3_ligase_ATL"/>
</dbReference>
<dbReference type="AlphaFoldDB" id="A0A835B292"/>